<dbReference type="STRING" id="1797785.A3B45_00605"/>
<gene>
    <name evidence="1" type="ORF">A3B45_00605</name>
</gene>
<dbReference type="EMBL" id="MFDM01000030">
    <property type="protein sequence ID" value="OGE42141.1"/>
    <property type="molecule type" value="Genomic_DNA"/>
</dbReference>
<accession>A0A1F5KNE0</accession>
<proteinExistence type="predicted"/>
<dbReference type="AlphaFoldDB" id="A0A1F5KNE0"/>
<dbReference type="Proteomes" id="UP000178565">
    <property type="component" value="Unassembled WGS sequence"/>
</dbReference>
<name>A0A1F5KNE0_9BACT</name>
<evidence type="ECO:0000313" key="2">
    <source>
        <dbReference type="Proteomes" id="UP000178565"/>
    </source>
</evidence>
<reference evidence="1 2" key="1">
    <citation type="journal article" date="2016" name="Nat. Commun.">
        <title>Thousands of microbial genomes shed light on interconnected biogeochemical processes in an aquifer system.</title>
        <authorList>
            <person name="Anantharaman K."/>
            <person name="Brown C.T."/>
            <person name="Hug L.A."/>
            <person name="Sharon I."/>
            <person name="Castelle C.J."/>
            <person name="Probst A.J."/>
            <person name="Thomas B.C."/>
            <person name="Singh A."/>
            <person name="Wilkins M.J."/>
            <person name="Karaoz U."/>
            <person name="Brodie E.L."/>
            <person name="Williams K.H."/>
            <person name="Hubbard S.S."/>
            <person name="Banfield J.F."/>
        </authorList>
    </citation>
    <scope>NUCLEOTIDE SEQUENCE [LARGE SCALE GENOMIC DNA]</scope>
</reference>
<protein>
    <submittedName>
        <fullName evidence="1">Uncharacterized protein</fullName>
    </submittedName>
</protein>
<evidence type="ECO:0000313" key="1">
    <source>
        <dbReference type="EMBL" id="OGE42141.1"/>
    </source>
</evidence>
<sequence>MNNTYINFHLYGLNVYLTYVYISTHRELGISKNYLRLTRELEEKHQFLTIFTRNTNNQIKTTKDSFSFEVQDSNLKVNRNGNELNTALMISNPQRREVKLHER</sequence>
<comment type="caution">
    <text evidence="1">The sequence shown here is derived from an EMBL/GenBank/DDBJ whole genome shotgun (WGS) entry which is preliminary data.</text>
</comment>
<organism evidence="1 2">
    <name type="scientific">Candidatus Daviesbacteria bacterium RIFCSPLOWO2_01_FULL_39_12</name>
    <dbReference type="NCBI Taxonomy" id="1797785"/>
    <lineage>
        <taxon>Bacteria</taxon>
        <taxon>Candidatus Daviesiibacteriota</taxon>
    </lineage>
</organism>